<dbReference type="Gene3D" id="3.30.428.10">
    <property type="entry name" value="HIT-like"/>
    <property type="match status" value="1"/>
</dbReference>
<dbReference type="SUPFAM" id="SSF56300">
    <property type="entry name" value="Metallo-dependent phosphatases"/>
    <property type="match status" value="1"/>
</dbReference>
<evidence type="ECO:0000259" key="4">
    <source>
        <dbReference type="Pfam" id="PF00149"/>
    </source>
</evidence>
<keyword evidence="8" id="KW-1185">Reference proteome</keyword>
<comment type="caution">
    <text evidence="7">The sequence shown here is derived from an EMBL/GenBank/DDBJ whole genome shotgun (WGS) entry which is preliminary data.</text>
</comment>
<name>A0A8J1U1W4_OWEFU</name>
<dbReference type="GO" id="GO:0061632">
    <property type="term" value="F:RNA lariat debranching enzyme activator activity"/>
    <property type="evidence" value="ECO:0007669"/>
    <property type="project" value="TreeGrafter"/>
</dbReference>
<feature type="region of interest" description="Disordered" evidence="3">
    <location>
        <begin position="295"/>
        <end position="320"/>
    </location>
</feature>
<dbReference type="Proteomes" id="UP000749559">
    <property type="component" value="Unassembled WGS sequence"/>
</dbReference>
<evidence type="ECO:0000313" key="8">
    <source>
        <dbReference type="Proteomes" id="UP000749559"/>
    </source>
</evidence>
<reference evidence="7" key="1">
    <citation type="submission" date="2022-03" db="EMBL/GenBank/DDBJ databases">
        <authorList>
            <person name="Martin C."/>
        </authorList>
    </citation>
    <scope>NUCLEOTIDE SEQUENCE</scope>
</reference>
<dbReference type="FunFam" id="3.30.428.10:FF:000024">
    <property type="entry name" value="CWF19-like cell cycle control factor 1"/>
    <property type="match status" value="1"/>
</dbReference>
<organism evidence="7 8">
    <name type="scientific">Owenia fusiformis</name>
    <name type="common">Polychaete worm</name>
    <dbReference type="NCBI Taxonomy" id="6347"/>
    <lineage>
        <taxon>Eukaryota</taxon>
        <taxon>Metazoa</taxon>
        <taxon>Spiralia</taxon>
        <taxon>Lophotrochozoa</taxon>
        <taxon>Annelida</taxon>
        <taxon>Polychaeta</taxon>
        <taxon>Sedentaria</taxon>
        <taxon>Canalipalpata</taxon>
        <taxon>Sabellida</taxon>
        <taxon>Oweniida</taxon>
        <taxon>Oweniidae</taxon>
        <taxon>Owenia</taxon>
    </lineage>
</organism>
<dbReference type="InterPro" id="IPR006768">
    <property type="entry name" value="Cwf19-like_C_dom-1"/>
</dbReference>
<dbReference type="AlphaFoldDB" id="A0A8J1U1W4"/>
<dbReference type="Pfam" id="PF00149">
    <property type="entry name" value="Metallophos"/>
    <property type="match status" value="1"/>
</dbReference>
<feature type="domain" description="Calcineurin-like phosphoesterase" evidence="4">
    <location>
        <begin position="6"/>
        <end position="69"/>
    </location>
</feature>
<dbReference type="GO" id="GO:0000398">
    <property type="term" value="P:mRNA splicing, via spliceosome"/>
    <property type="evidence" value="ECO:0007669"/>
    <property type="project" value="TreeGrafter"/>
</dbReference>
<gene>
    <name evidence="7" type="ORF">OFUS_LOCUS11759</name>
</gene>
<proteinExistence type="inferred from homology"/>
<dbReference type="OrthoDB" id="444325at2759"/>
<dbReference type="SUPFAM" id="SSF54197">
    <property type="entry name" value="HIT-like"/>
    <property type="match status" value="1"/>
</dbReference>
<feature type="domain" description="Cwf19-like protein C-terminal" evidence="5">
    <location>
        <begin position="436"/>
        <end position="527"/>
    </location>
</feature>
<evidence type="ECO:0000313" key="7">
    <source>
        <dbReference type="EMBL" id="CAH1785742.1"/>
    </source>
</evidence>
<protein>
    <recommendedName>
        <fullName evidence="2">CWF19-like protein 1</fullName>
    </recommendedName>
</protein>
<dbReference type="EMBL" id="CAIIXF020000006">
    <property type="protein sequence ID" value="CAH1785742.1"/>
    <property type="molecule type" value="Genomic_DNA"/>
</dbReference>
<dbReference type="GO" id="GO:0071014">
    <property type="term" value="C:post-mRNA release spliceosomal complex"/>
    <property type="evidence" value="ECO:0007669"/>
    <property type="project" value="TreeGrafter"/>
</dbReference>
<dbReference type="InterPro" id="IPR004843">
    <property type="entry name" value="Calcineurin-like_PHP"/>
</dbReference>
<dbReference type="PANTHER" id="PTHR12072:SF4">
    <property type="entry name" value="CWF19-LIKE PROTEIN 1"/>
    <property type="match status" value="1"/>
</dbReference>
<evidence type="ECO:0000256" key="1">
    <source>
        <dbReference type="ARBA" id="ARBA00006795"/>
    </source>
</evidence>
<evidence type="ECO:0000259" key="6">
    <source>
        <dbReference type="Pfam" id="PF04677"/>
    </source>
</evidence>
<dbReference type="InterPro" id="IPR036265">
    <property type="entry name" value="HIT-like_sf"/>
</dbReference>
<dbReference type="InterPro" id="IPR040194">
    <property type="entry name" value="Cwf19-like"/>
</dbReference>
<dbReference type="CDD" id="cd07380">
    <property type="entry name" value="MPP_CWF19_N"/>
    <property type="match status" value="1"/>
</dbReference>
<evidence type="ECO:0000256" key="2">
    <source>
        <dbReference type="ARBA" id="ARBA00041007"/>
    </source>
</evidence>
<dbReference type="PANTHER" id="PTHR12072">
    <property type="entry name" value="CWF19, CELL CYCLE CONTROL PROTEIN"/>
    <property type="match status" value="1"/>
</dbReference>
<dbReference type="GO" id="GO:0016787">
    <property type="term" value="F:hydrolase activity"/>
    <property type="evidence" value="ECO:0007669"/>
    <property type="project" value="InterPro"/>
</dbReference>
<accession>A0A8J1U1W4</accession>
<evidence type="ECO:0000259" key="5">
    <source>
        <dbReference type="Pfam" id="PF04676"/>
    </source>
</evidence>
<dbReference type="Pfam" id="PF04676">
    <property type="entry name" value="CwfJ_C_2"/>
    <property type="match status" value="1"/>
</dbReference>
<evidence type="ECO:0000256" key="3">
    <source>
        <dbReference type="SAM" id="MobiDB-lite"/>
    </source>
</evidence>
<comment type="similarity">
    <text evidence="1">Belongs to the CWF19 family.</text>
</comment>
<dbReference type="InterPro" id="IPR006767">
    <property type="entry name" value="Cwf19-like_C_dom-2"/>
</dbReference>
<dbReference type="Pfam" id="PF04677">
    <property type="entry name" value="CwfJ_C_1"/>
    <property type="match status" value="1"/>
</dbReference>
<sequence>MSNTTLRVLVAGDVQGKFGTLYKRVDSIQKKTGAFDLLLCVGDFFGDDDSEWAHYVMGSKKVPIPTFILGPNKESHKRFFTEDDGGELCENVTLLGSQGVYTGSSGLKIAYISGMEGEAADPTHFDSSTGESLRGPLVDAKFRGVDILLSSQWPADVEKYATSPEGVESTKTGSRIISQLALSLRPRYHFAALEGSFYERQPYRNHRVLAEREKHVSRFIGLASVGNPQKKKWLYAFNITPMSQMDTAKLTEQPQDVTECPFKLDSSLIKSDKTRKEEDGSQFFYDMKAGENMDKGKKRQNFSKDGGPDQKAPRKQPQPMGPCWFCLSSPEVEKHLVVSVGTMTYLALAKGGLVPDHVLILPIGHYQSTVTLPDDAIEEIDKYKAALKKYFKSQGKGVVFFERNFKTSHLQIQVIPIDGSTARDVPEVFSELAEGQNIELAEIPKHSDLKQIVPAGAPYFYAELPSGEKLLHRIKKFFPLQFGREALADEKILNMEDRVNWKNCKSTKEEETQWAAKFRDTFQSYDFNL</sequence>
<dbReference type="InterPro" id="IPR029052">
    <property type="entry name" value="Metallo-depent_PP-like"/>
</dbReference>
<feature type="domain" description="Cwf19-like C-terminal" evidence="6">
    <location>
        <begin position="314"/>
        <end position="429"/>
    </location>
</feature>